<protein>
    <submittedName>
        <fullName evidence="3">Uncharacterized protein</fullName>
    </submittedName>
</protein>
<comment type="caution">
    <text evidence="3">The sequence shown here is derived from an EMBL/GenBank/DDBJ whole genome shotgun (WGS) entry which is preliminary data.</text>
</comment>
<reference evidence="3 4" key="1">
    <citation type="journal article" date="2016" name="Nat. Commun.">
        <title>Thousands of microbial genomes shed light on interconnected biogeochemical processes in an aquifer system.</title>
        <authorList>
            <person name="Anantharaman K."/>
            <person name="Brown C.T."/>
            <person name="Hug L.A."/>
            <person name="Sharon I."/>
            <person name="Castelle C.J."/>
            <person name="Probst A.J."/>
            <person name="Thomas B.C."/>
            <person name="Singh A."/>
            <person name="Wilkins M.J."/>
            <person name="Karaoz U."/>
            <person name="Brodie E.L."/>
            <person name="Williams K.H."/>
            <person name="Hubbard S.S."/>
            <person name="Banfield J.F."/>
        </authorList>
    </citation>
    <scope>NUCLEOTIDE SEQUENCE [LARGE SCALE GENOMIC DNA]</scope>
</reference>
<accession>A0A1G1WBP2</accession>
<proteinExistence type="predicted"/>
<sequence>MLDKEFVKSDKTKNNKEKFRRRAKFIGIFLFMIYLALMLTQIVLSHQLSSEGENLKQITEELDLLKEENLSLENQISTYSSLSRIEQKSKELNLFKIKNFEVLPPARVALR</sequence>
<keyword evidence="2" id="KW-1133">Transmembrane helix</keyword>
<dbReference type="Proteomes" id="UP000177103">
    <property type="component" value="Unassembled WGS sequence"/>
</dbReference>
<evidence type="ECO:0000313" key="3">
    <source>
        <dbReference type="EMBL" id="OGY25085.1"/>
    </source>
</evidence>
<feature type="coiled-coil region" evidence="1">
    <location>
        <begin position="48"/>
        <end position="82"/>
    </location>
</feature>
<keyword evidence="2" id="KW-0472">Membrane</keyword>
<evidence type="ECO:0000256" key="2">
    <source>
        <dbReference type="SAM" id="Phobius"/>
    </source>
</evidence>
<evidence type="ECO:0000313" key="4">
    <source>
        <dbReference type="Proteomes" id="UP000177103"/>
    </source>
</evidence>
<keyword evidence="1" id="KW-0175">Coiled coil</keyword>
<dbReference type="EMBL" id="MHCQ01000003">
    <property type="protein sequence ID" value="OGY25085.1"/>
    <property type="molecule type" value="Genomic_DNA"/>
</dbReference>
<evidence type="ECO:0000256" key="1">
    <source>
        <dbReference type="SAM" id="Coils"/>
    </source>
</evidence>
<dbReference type="AlphaFoldDB" id="A0A1G1WBP2"/>
<gene>
    <name evidence="3" type="ORF">A2Y57_03720</name>
</gene>
<name>A0A1G1WBP2_9BACT</name>
<keyword evidence="2" id="KW-0812">Transmembrane</keyword>
<feature type="transmembrane region" description="Helical" evidence="2">
    <location>
        <begin position="25"/>
        <end position="44"/>
    </location>
</feature>
<organism evidence="3 4">
    <name type="scientific">Candidatus Woykebacteria bacterium RBG_13_40_7b</name>
    <dbReference type="NCBI Taxonomy" id="1802594"/>
    <lineage>
        <taxon>Bacteria</taxon>
        <taxon>Candidatus Woykeibacteriota</taxon>
    </lineage>
</organism>